<dbReference type="InterPro" id="IPR017850">
    <property type="entry name" value="Alkaline_phosphatase_core_sf"/>
</dbReference>
<evidence type="ECO:0000259" key="5">
    <source>
        <dbReference type="Pfam" id="PF00884"/>
    </source>
</evidence>
<accession>A0ABX0HBA1</accession>
<gene>
    <name evidence="6" type="ORF">G9Q97_15385</name>
</gene>
<keyword evidence="7" id="KW-1185">Reference proteome</keyword>
<feature type="domain" description="Sulfatase N-terminal" evidence="5">
    <location>
        <begin position="37"/>
        <end position="354"/>
    </location>
</feature>
<proteinExistence type="inferred from homology"/>
<name>A0ABX0HBA1_9BACT</name>
<evidence type="ECO:0000313" key="6">
    <source>
        <dbReference type="EMBL" id="NHE58193.1"/>
    </source>
</evidence>
<sequence length="628" mass="71832">MKIRHLYILSTVILLVALSYALFSNIPKENTVSANQPNVILIMLDDLGYGDIQAHGNPYLKTPHLDRLHGESVRFTNFHVDPSCTPSRAAILTGQYSSRSGVWHTIGGRSLLQKDKITMAEIFRDSGYETGYFGKWHLGENYPYRPMDRGFTETLVHGGGASAVHPDYWGNDYFDDIYKNNGVFKRYEGYSNSVWFDEASKFIRENQDKPFFAYISSNIPHAPLLVEKKYAEPYTADLSERIANYYGMVAKFDEDLGKFLKELDRVNLTENTILIFMSDNGPGPWFGGIILDDDLFVKEGYNAGMRGGKIRGYEGAHRVPFFIRWPSGGVGGGKDVDKLAAHFDILPTLIDLAGLEAPENVEFDGMSLQPLLHNPKDDWPDRTLFVHNQRLQYPVKYKDFQVLTEQWRLEGREKKELYNIKKDPGQKNDVANKHKDVVDLLTKKYEDWWQDISVDFDLYNNIIIGNERENPSLIYAHDALRNDEGLVWAIDVEKEGLYEFAIYRWPLESARRIVESEGATFRHNMPPTSTIYTNRFRIEDGERREDAQINKAHLAIGNLEKEVAVTDAMTSSTFTVQLKPGETALKAWFSGDKKYGANYVKIHYIGPAVFDNPSAYQAVHPDKWLRDK</sequence>
<reference evidence="6 7" key="1">
    <citation type="submission" date="2020-03" db="EMBL/GenBank/DDBJ databases">
        <title>Cyclobacterium plantarum sp. nov., a marine bacterium isolated from a coastal-marine wetland.</title>
        <authorList>
            <person name="Sanchez-Porro C."/>
            <person name="Ventosa A."/>
            <person name="Amoozegar M."/>
        </authorList>
    </citation>
    <scope>NUCLEOTIDE SEQUENCE [LARGE SCALE GENOMIC DNA]</scope>
    <source>
        <strain evidence="6 7">GBPx2</strain>
    </source>
</reference>
<dbReference type="CDD" id="cd16146">
    <property type="entry name" value="ARS_like"/>
    <property type="match status" value="1"/>
</dbReference>
<comment type="similarity">
    <text evidence="1">Belongs to the sulfatase family.</text>
</comment>
<evidence type="ECO:0000256" key="4">
    <source>
        <dbReference type="ARBA" id="ARBA00022837"/>
    </source>
</evidence>
<dbReference type="RefSeq" id="WP_166148340.1">
    <property type="nucleotide sequence ID" value="NZ_JAANYN010000006.1"/>
</dbReference>
<keyword evidence="4" id="KW-0106">Calcium</keyword>
<dbReference type="PROSITE" id="PS00523">
    <property type="entry name" value="SULFATASE_1"/>
    <property type="match status" value="1"/>
</dbReference>
<evidence type="ECO:0000256" key="1">
    <source>
        <dbReference type="ARBA" id="ARBA00008779"/>
    </source>
</evidence>
<keyword evidence="2" id="KW-0479">Metal-binding</keyword>
<dbReference type="InterPro" id="IPR050738">
    <property type="entry name" value="Sulfatase"/>
</dbReference>
<evidence type="ECO:0000256" key="2">
    <source>
        <dbReference type="ARBA" id="ARBA00022723"/>
    </source>
</evidence>
<dbReference type="InterPro" id="IPR024607">
    <property type="entry name" value="Sulfatase_CS"/>
</dbReference>
<dbReference type="Gene3D" id="3.40.720.10">
    <property type="entry name" value="Alkaline Phosphatase, subunit A"/>
    <property type="match status" value="1"/>
</dbReference>
<protein>
    <submittedName>
        <fullName evidence="6">Arylsulfatase</fullName>
    </submittedName>
</protein>
<comment type="caution">
    <text evidence="6">The sequence shown here is derived from an EMBL/GenBank/DDBJ whole genome shotgun (WGS) entry which is preliminary data.</text>
</comment>
<dbReference type="Pfam" id="PF00884">
    <property type="entry name" value="Sulfatase"/>
    <property type="match status" value="1"/>
</dbReference>
<organism evidence="6 7">
    <name type="scientific">Cyclobacterium plantarum</name>
    <dbReference type="NCBI Taxonomy" id="2716263"/>
    <lineage>
        <taxon>Bacteria</taxon>
        <taxon>Pseudomonadati</taxon>
        <taxon>Bacteroidota</taxon>
        <taxon>Cytophagia</taxon>
        <taxon>Cytophagales</taxon>
        <taxon>Cyclobacteriaceae</taxon>
        <taxon>Cyclobacterium</taxon>
    </lineage>
</organism>
<dbReference type="PANTHER" id="PTHR42693:SF53">
    <property type="entry name" value="ENDO-4-O-SULFATASE"/>
    <property type="match status" value="1"/>
</dbReference>
<dbReference type="Gene3D" id="3.30.1120.10">
    <property type="match status" value="1"/>
</dbReference>
<dbReference type="EMBL" id="JAANYN010000006">
    <property type="protein sequence ID" value="NHE58193.1"/>
    <property type="molecule type" value="Genomic_DNA"/>
</dbReference>
<keyword evidence="3" id="KW-0378">Hydrolase</keyword>
<dbReference type="InterPro" id="IPR000917">
    <property type="entry name" value="Sulfatase_N"/>
</dbReference>
<evidence type="ECO:0000313" key="7">
    <source>
        <dbReference type="Proteomes" id="UP000649799"/>
    </source>
</evidence>
<dbReference type="PANTHER" id="PTHR42693">
    <property type="entry name" value="ARYLSULFATASE FAMILY MEMBER"/>
    <property type="match status" value="1"/>
</dbReference>
<evidence type="ECO:0000256" key="3">
    <source>
        <dbReference type="ARBA" id="ARBA00022801"/>
    </source>
</evidence>
<dbReference type="Proteomes" id="UP000649799">
    <property type="component" value="Unassembled WGS sequence"/>
</dbReference>
<dbReference type="SUPFAM" id="SSF53649">
    <property type="entry name" value="Alkaline phosphatase-like"/>
    <property type="match status" value="1"/>
</dbReference>